<dbReference type="PROSITE" id="PS50294">
    <property type="entry name" value="WD_REPEATS_REGION"/>
    <property type="match status" value="2"/>
</dbReference>
<protein>
    <recommendedName>
        <fullName evidence="9">CDC20/Fizzy WD40 domain-containing protein</fullName>
    </recommendedName>
</protein>
<dbReference type="InterPro" id="IPR056150">
    <property type="entry name" value="WD40_CDC20-Fz"/>
</dbReference>
<dbReference type="PROSITE" id="PS50082">
    <property type="entry name" value="WD_REPEATS_2"/>
    <property type="match status" value="3"/>
</dbReference>
<evidence type="ECO:0000256" key="1">
    <source>
        <dbReference type="ARBA" id="ARBA00006445"/>
    </source>
</evidence>
<dbReference type="Proteomes" id="UP001497497">
    <property type="component" value="Unassembled WGS sequence"/>
</dbReference>
<dbReference type="InterPro" id="IPR033010">
    <property type="entry name" value="Cdc20/Fizzy"/>
</dbReference>
<evidence type="ECO:0000256" key="3">
    <source>
        <dbReference type="ARBA" id="ARBA00022618"/>
    </source>
</evidence>
<evidence type="ECO:0000313" key="10">
    <source>
        <dbReference type="EMBL" id="CAL1538847.1"/>
    </source>
</evidence>
<keyword evidence="4" id="KW-0677">Repeat</keyword>
<feature type="domain" description="CDC20/Fizzy WD40" evidence="9">
    <location>
        <begin position="216"/>
        <end position="508"/>
    </location>
</feature>
<feature type="repeat" description="WD" evidence="7">
    <location>
        <begin position="477"/>
        <end position="509"/>
    </location>
</feature>
<dbReference type="GO" id="GO:1990757">
    <property type="term" value="F:ubiquitin ligase activator activity"/>
    <property type="evidence" value="ECO:0007669"/>
    <property type="project" value="TreeGrafter"/>
</dbReference>
<dbReference type="GO" id="GO:0005680">
    <property type="term" value="C:anaphase-promoting complex"/>
    <property type="evidence" value="ECO:0007669"/>
    <property type="project" value="TreeGrafter"/>
</dbReference>
<keyword evidence="11" id="KW-1185">Reference proteome</keyword>
<dbReference type="SMART" id="SM00320">
    <property type="entry name" value="WD40"/>
    <property type="match status" value="6"/>
</dbReference>
<accession>A0AAV2HYW3</accession>
<dbReference type="InterPro" id="IPR001680">
    <property type="entry name" value="WD40_rpt"/>
</dbReference>
<dbReference type="Gene3D" id="2.130.10.10">
    <property type="entry name" value="YVTN repeat-like/Quinoprotein amine dehydrogenase"/>
    <property type="match status" value="1"/>
</dbReference>
<dbReference type="GO" id="GO:0010997">
    <property type="term" value="F:anaphase-promoting complex binding"/>
    <property type="evidence" value="ECO:0007669"/>
    <property type="project" value="InterPro"/>
</dbReference>
<dbReference type="GO" id="GO:0051301">
    <property type="term" value="P:cell division"/>
    <property type="evidence" value="ECO:0007669"/>
    <property type="project" value="UniProtKB-KW"/>
</dbReference>
<evidence type="ECO:0000256" key="7">
    <source>
        <dbReference type="PROSITE-ProRule" id="PRU00221"/>
    </source>
</evidence>
<dbReference type="EMBL" id="CAXITT010000315">
    <property type="protein sequence ID" value="CAL1538847.1"/>
    <property type="molecule type" value="Genomic_DNA"/>
</dbReference>
<comment type="caution">
    <text evidence="10">The sequence shown here is derived from an EMBL/GenBank/DDBJ whole genome shotgun (WGS) entry which is preliminary data.</text>
</comment>
<feature type="repeat" description="WD" evidence="7">
    <location>
        <begin position="262"/>
        <end position="303"/>
    </location>
</feature>
<dbReference type="PANTHER" id="PTHR19918:SF8">
    <property type="entry name" value="FI02843P"/>
    <property type="match status" value="1"/>
</dbReference>
<dbReference type="CDD" id="cd00200">
    <property type="entry name" value="WD40"/>
    <property type="match status" value="1"/>
</dbReference>
<feature type="repeat" description="WD" evidence="7">
    <location>
        <begin position="345"/>
        <end position="377"/>
    </location>
</feature>
<sequence length="538" mass="58850">MAHFNFAKDISEVVKMDGPMQGGPLMRWQRKAQETLLRVHPNDNGVSTPLKSKTRTPGKTVPSQACPAGSNPKTPKTPGGCKTPGGKNGEILSNGSRSGIKSKTPGNKTPGRQQDRFIPSRSTTDIEFGHYAVMRRTDEDPEGAPSEAGNINTEYQEQLKEAMEVKDCKILNFRGKAPQTSKPNLNSLHVLYSCGKVGSKQSTSSRVIPKEPERILDAPDLLDDYYLNLLDWSVGNILTVALGSAVFLWNADNGTITQLMELATTDDYVSSVSWVPESAVLAVGLSTGVVQLWDTDQQKLIRSMPGHASRVGSMSWNKHILSSGSRTGAIHHHDVRVANHHVATLQNHTQEVCGLRWSPDGRYLASGGNDNLINIWSNQMASSPPVYTLSDHQAAVKAMAWCPWKSYLLATGGGTADRNIRLWNVQSGASVGAYDTESQVCSILWSQEHKELISGHGYALNHLRIWKYPAMTKVVDLIGHRSRVLCMAMSPDGSTIASAAADETIRLWKCFAVEKQQAKKAEVKPDKKLTSGLNMCIR</sequence>
<dbReference type="PROSITE" id="PS00678">
    <property type="entry name" value="WD_REPEATS_1"/>
    <property type="match status" value="1"/>
</dbReference>
<dbReference type="InterPro" id="IPR015943">
    <property type="entry name" value="WD40/YVTN_repeat-like_dom_sf"/>
</dbReference>
<keyword evidence="5" id="KW-0498">Mitosis</keyword>
<keyword evidence="6" id="KW-0131">Cell cycle</keyword>
<reference evidence="10 11" key="1">
    <citation type="submission" date="2024-04" db="EMBL/GenBank/DDBJ databases">
        <authorList>
            <consortium name="Genoscope - CEA"/>
            <person name="William W."/>
        </authorList>
    </citation>
    <scope>NUCLEOTIDE SEQUENCE [LARGE SCALE GENOMIC DNA]</scope>
</reference>
<evidence type="ECO:0000259" key="9">
    <source>
        <dbReference type="Pfam" id="PF24807"/>
    </source>
</evidence>
<dbReference type="InterPro" id="IPR036322">
    <property type="entry name" value="WD40_repeat_dom_sf"/>
</dbReference>
<gene>
    <name evidence="10" type="ORF">GSLYS_00012668001</name>
</gene>
<dbReference type="GO" id="GO:1905786">
    <property type="term" value="P:positive regulation of anaphase-promoting complex-dependent catabolic process"/>
    <property type="evidence" value="ECO:0007669"/>
    <property type="project" value="TreeGrafter"/>
</dbReference>
<comment type="similarity">
    <text evidence="1">Belongs to the WD repeat CDC20/Fizzy family.</text>
</comment>
<dbReference type="GO" id="GO:0031145">
    <property type="term" value="P:anaphase-promoting complex-dependent catabolic process"/>
    <property type="evidence" value="ECO:0007669"/>
    <property type="project" value="TreeGrafter"/>
</dbReference>
<dbReference type="SUPFAM" id="SSF50978">
    <property type="entry name" value="WD40 repeat-like"/>
    <property type="match status" value="1"/>
</dbReference>
<evidence type="ECO:0000256" key="6">
    <source>
        <dbReference type="ARBA" id="ARBA00023306"/>
    </source>
</evidence>
<dbReference type="Pfam" id="PF24807">
    <property type="entry name" value="WD40_CDC20-Fz"/>
    <property type="match status" value="1"/>
</dbReference>
<dbReference type="AlphaFoldDB" id="A0AAV2HYW3"/>
<evidence type="ECO:0000256" key="5">
    <source>
        <dbReference type="ARBA" id="ARBA00022776"/>
    </source>
</evidence>
<dbReference type="InterPro" id="IPR019775">
    <property type="entry name" value="WD40_repeat_CS"/>
</dbReference>
<feature type="compositionally biased region" description="Low complexity" evidence="8">
    <location>
        <begin position="72"/>
        <end position="81"/>
    </location>
</feature>
<feature type="compositionally biased region" description="Polar residues" evidence="8">
    <location>
        <begin position="44"/>
        <end position="63"/>
    </location>
</feature>
<feature type="region of interest" description="Disordered" evidence="8">
    <location>
        <begin position="40"/>
        <end position="117"/>
    </location>
</feature>
<dbReference type="PANTHER" id="PTHR19918">
    <property type="entry name" value="CELL DIVISION CYCLE 20 CDC20 FIZZY -RELATED"/>
    <property type="match status" value="1"/>
</dbReference>
<evidence type="ECO:0000256" key="8">
    <source>
        <dbReference type="SAM" id="MobiDB-lite"/>
    </source>
</evidence>
<evidence type="ECO:0000256" key="2">
    <source>
        <dbReference type="ARBA" id="ARBA00022574"/>
    </source>
</evidence>
<name>A0AAV2HYW3_LYMST</name>
<keyword evidence="3" id="KW-0132">Cell division</keyword>
<evidence type="ECO:0000313" key="11">
    <source>
        <dbReference type="Proteomes" id="UP001497497"/>
    </source>
</evidence>
<proteinExistence type="inferred from homology"/>
<organism evidence="10 11">
    <name type="scientific">Lymnaea stagnalis</name>
    <name type="common">Great pond snail</name>
    <name type="synonym">Helix stagnalis</name>
    <dbReference type="NCBI Taxonomy" id="6523"/>
    <lineage>
        <taxon>Eukaryota</taxon>
        <taxon>Metazoa</taxon>
        <taxon>Spiralia</taxon>
        <taxon>Lophotrochozoa</taxon>
        <taxon>Mollusca</taxon>
        <taxon>Gastropoda</taxon>
        <taxon>Heterobranchia</taxon>
        <taxon>Euthyneura</taxon>
        <taxon>Panpulmonata</taxon>
        <taxon>Hygrophila</taxon>
        <taxon>Lymnaeoidea</taxon>
        <taxon>Lymnaeidae</taxon>
        <taxon>Lymnaea</taxon>
    </lineage>
</organism>
<evidence type="ECO:0000256" key="4">
    <source>
        <dbReference type="ARBA" id="ARBA00022737"/>
    </source>
</evidence>
<feature type="compositionally biased region" description="Polar residues" evidence="8">
    <location>
        <begin position="91"/>
        <end position="112"/>
    </location>
</feature>
<keyword evidence="2 7" id="KW-0853">WD repeat</keyword>